<dbReference type="PANTHER" id="PTHR43562">
    <property type="entry name" value="NAPA-TYPE SODIUM/HYDROGEN ANTIPORTER"/>
    <property type="match status" value="1"/>
</dbReference>
<dbReference type="Proteomes" id="UP000824071">
    <property type="component" value="Unassembled WGS sequence"/>
</dbReference>
<dbReference type="GO" id="GO:1902600">
    <property type="term" value="P:proton transmembrane transport"/>
    <property type="evidence" value="ECO:0007669"/>
    <property type="project" value="InterPro"/>
</dbReference>
<comment type="caution">
    <text evidence="13">The sequence shown here is derived from an EMBL/GenBank/DDBJ whole genome shotgun (WGS) entry which is preliminary data.</text>
</comment>
<accession>A0A9D1IFL6</accession>
<evidence type="ECO:0000256" key="1">
    <source>
        <dbReference type="ARBA" id="ARBA00004141"/>
    </source>
</evidence>
<evidence type="ECO:0000313" key="13">
    <source>
        <dbReference type="EMBL" id="HIU35776.1"/>
    </source>
</evidence>
<reference evidence="13" key="2">
    <citation type="journal article" date="2021" name="PeerJ">
        <title>Extensive microbial diversity within the chicken gut microbiome revealed by metagenomics and culture.</title>
        <authorList>
            <person name="Gilroy R."/>
            <person name="Ravi A."/>
            <person name="Getino M."/>
            <person name="Pursley I."/>
            <person name="Horton D.L."/>
            <person name="Alikhan N.F."/>
            <person name="Baker D."/>
            <person name="Gharbi K."/>
            <person name="Hall N."/>
            <person name="Watson M."/>
            <person name="Adriaenssens E.M."/>
            <person name="Foster-Nyarko E."/>
            <person name="Jarju S."/>
            <person name="Secka A."/>
            <person name="Antonio M."/>
            <person name="Oren A."/>
            <person name="Chaudhuri R.R."/>
            <person name="La Ragione R."/>
            <person name="Hildebrand F."/>
            <person name="Pallen M.J."/>
        </authorList>
    </citation>
    <scope>NUCLEOTIDE SEQUENCE</scope>
    <source>
        <strain evidence="13">ChiGjej1B1-19959</strain>
    </source>
</reference>
<comment type="subcellular location">
    <subcellularLocation>
        <location evidence="1">Membrane</location>
        <topology evidence="1">Multi-pass membrane protein</topology>
    </subcellularLocation>
</comment>
<proteinExistence type="inferred from homology"/>
<evidence type="ECO:0000256" key="2">
    <source>
        <dbReference type="ARBA" id="ARBA00005551"/>
    </source>
</evidence>
<evidence type="ECO:0000256" key="9">
    <source>
        <dbReference type="ARBA" id="ARBA00023136"/>
    </source>
</evidence>
<dbReference type="GO" id="GO:0016020">
    <property type="term" value="C:membrane"/>
    <property type="evidence" value="ECO:0007669"/>
    <property type="project" value="UniProtKB-SubCell"/>
</dbReference>
<gene>
    <name evidence="13" type="ORF">IAC53_04110</name>
</gene>
<feature type="transmembrane region" description="Helical" evidence="11">
    <location>
        <begin position="87"/>
        <end position="108"/>
    </location>
</feature>
<comment type="similarity">
    <text evidence="2">Belongs to the monovalent cation:proton antiporter 2 (CPA2) transporter (TC 2.A.37) family.</text>
</comment>
<evidence type="ECO:0000259" key="12">
    <source>
        <dbReference type="Pfam" id="PF00999"/>
    </source>
</evidence>
<evidence type="ECO:0000256" key="11">
    <source>
        <dbReference type="SAM" id="Phobius"/>
    </source>
</evidence>
<dbReference type="Pfam" id="PF00999">
    <property type="entry name" value="Na_H_Exchanger"/>
    <property type="match status" value="1"/>
</dbReference>
<reference evidence="13" key="1">
    <citation type="submission" date="2020-10" db="EMBL/GenBank/DDBJ databases">
        <authorList>
            <person name="Gilroy R."/>
        </authorList>
    </citation>
    <scope>NUCLEOTIDE SEQUENCE</scope>
    <source>
        <strain evidence="13">ChiGjej1B1-19959</strain>
    </source>
</reference>
<feature type="transmembrane region" description="Helical" evidence="11">
    <location>
        <begin position="187"/>
        <end position="209"/>
    </location>
</feature>
<organism evidence="13 14">
    <name type="scientific">Candidatus Fimenecus excrementigallinarum</name>
    <dbReference type="NCBI Taxonomy" id="2840816"/>
    <lineage>
        <taxon>Bacteria</taxon>
        <taxon>Bacillati</taxon>
        <taxon>Bacillota</taxon>
        <taxon>Clostridia</taxon>
        <taxon>Candidatus Fimenecus</taxon>
    </lineage>
</organism>
<keyword evidence="3" id="KW-0813">Transport</keyword>
<dbReference type="GO" id="GO:0006814">
    <property type="term" value="P:sodium ion transport"/>
    <property type="evidence" value="ECO:0007669"/>
    <property type="project" value="UniProtKB-KW"/>
</dbReference>
<keyword evidence="10" id="KW-0739">Sodium transport</keyword>
<dbReference type="InterPro" id="IPR006153">
    <property type="entry name" value="Cation/H_exchanger_TM"/>
</dbReference>
<evidence type="ECO:0000256" key="7">
    <source>
        <dbReference type="ARBA" id="ARBA00023053"/>
    </source>
</evidence>
<feature type="transmembrane region" description="Helical" evidence="11">
    <location>
        <begin position="120"/>
        <end position="142"/>
    </location>
</feature>
<dbReference type="Gene3D" id="1.20.1530.20">
    <property type="match status" value="1"/>
</dbReference>
<name>A0A9D1IFL6_9FIRM</name>
<feature type="domain" description="Cation/H+ exchanger transmembrane" evidence="12">
    <location>
        <begin position="15"/>
        <end position="385"/>
    </location>
</feature>
<keyword evidence="4" id="KW-0050">Antiport</keyword>
<evidence type="ECO:0000256" key="3">
    <source>
        <dbReference type="ARBA" id="ARBA00022448"/>
    </source>
</evidence>
<sequence length="400" mass="42093">MEAYTIFKSLCIIVIAAKVCGITARKLKAPQVVGEILAGVLIGPSVLGLVDQSDFLAQVAEIGVVLLMFSAGLQTNLRDLVRTGPKAFAVACAGVLVPLAGGTLLYMAFYGASPFGSPEFYRAVFIGVIMTATSVSITVQTLKELGRLSTEVGTTILSAAIIDDVLGIIVLTFVVGMSGGEAHPASVVLKTVLFFVFALAFGFVCYKIFRLADKRWPHTRRIPILGLALCFGLAYAAERFFGIADITGAYVAGVILCSIRDSEYIAEKMDVSSYMLFGPVFFASIGLKTELDALSGELVLFAVGFVLVALLGKIIGCGLCARACRFGWGDSLKIGVGMMTRGEVALIVAQKGLSSGIISSAYFAPVILLILISSVVTPIVLKALFGRDKPPAPAGEKHAA</sequence>
<evidence type="ECO:0000256" key="6">
    <source>
        <dbReference type="ARBA" id="ARBA00022989"/>
    </source>
</evidence>
<keyword evidence="6 11" id="KW-1133">Transmembrane helix</keyword>
<dbReference type="AlphaFoldDB" id="A0A9D1IFL6"/>
<protein>
    <submittedName>
        <fullName evidence="13">Cation:proton antiporter</fullName>
    </submittedName>
</protein>
<evidence type="ECO:0000256" key="10">
    <source>
        <dbReference type="ARBA" id="ARBA00023201"/>
    </source>
</evidence>
<feature type="transmembrane region" description="Helical" evidence="11">
    <location>
        <begin position="361"/>
        <end position="381"/>
    </location>
</feature>
<feature type="transmembrane region" description="Helical" evidence="11">
    <location>
        <begin position="221"/>
        <end position="237"/>
    </location>
</feature>
<dbReference type="InterPro" id="IPR038770">
    <property type="entry name" value="Na+/solute_symporter_sf"/>
</dbReference>
<keyword evidence="5 11" id="KW-0812">Transmembrane</keyword>
<evidence type="ECO:0000256" key="4">
    <source>
        <dbReference type="ARBA" id="ARBA00022449"/>
    </source>
</evidence>
<evidence type="ECO:0000256" key="5">
    <source>
        <dbReference type="ARBA" id="ARBA00022692"/>
    </source>
</evidence>
<dbReference type="EMBL" id="DVMW01000028">
    <property type="protein sequence ID" value="HIU35776.1"/>
    <property type="molecule type" value="Genomic_DNA"/>
</dbReference>
<keyword evidence="8" id="KW-0406">Ion transport</keyword>
<evidence type="ECO:0000256" key="8">
    <source>
        <dbReference type="ARBA" id="ARBA00023065"/>
    </source>
</evidence>
<keyword evidence="7" id="KW-0915">Sodium</keyword>
<keyword evidence="9 11" id="KW-0472">Membrane</keyword>
<dbReference type="GO" id="GO:0015297">
    <property type="term" value="F:antiporter activity"/>
    <property type="evidence" value="ECO:0007669"/>
    <property type="project" value="UniProtKB-KW"/>
</dbReference>
<feature type="transmembrane region" description="Helical" evidence="11">
    <location>
        <begin position="299"/>
        <end position="320"/>
    </location>
</feature>
<feature type="transmembrane region" description="Helical" evidence="11">
    <location>
        <begin position="154"/>
        <end position="175"/>
    </location>
</feature>
<dbReference type="PANTHER" id="PTHR43562:SF3">
    <property type="entry name" value="SODIUM ION_PROTON EXCHANGER (EUROFUNG)"/>
    <property type="match status" value="1"/>
</dbReference>
<evidence type="ECO:0000313" key="14">
    <source>
        <dbReference type="Proteomes" id="UP000824071"/>
    </source>
</evidence>